<reference evidence="2 3" key="1">
    <citation type="submission" date="2018-09" db="EMBL/GenBank/DDBJ databases">
        <title>Genomic Encyclopedia of Archaeal and Bacterial Type Strains, Phase II (KMG-II): from individual species to whole genera.</title>
        <authorList>
            <person name="Goeker M."/>
        </authorList>
    </citation>
    <scope>NUCLEOTIDE SEQUENCE [LARGE SCALE GENOMIC DNA]</scope>
    <source>
        <strain evidence="2 3">DSM 26283</strain>
    </source>
</reference>
<comment type="caution">
    <text evidence="2">The sequence shown here is derived from an EMBL/GenBank/DDBJ whole genome shotgun (WGS) entry which is preliminary data.</text>
</comment>
<dbReference type="Proteomes" id="UP000284892">
    <property type="component" value="Unassembled WGS sequence"/>
</dbReference>
<feature type="signal peptide" evidence="1">
    <location>
        <begin position="1"/>
        <end position="21"/>
    </location>
</feature>
<proteinExistence type="predicted"/>
<dbReference type="RefSeq" id="WP_120201437.1">
    <property type="nucleotide sequence ID" value="NZ_RAQJ01000003.1"/>
</dbReference>
<name>A0A420DL57_9FLAO</name>
<dbReference type="OrthoDB" id="2355173at2"/>
<evidence type="ECO:0000256" key="1">
    <source>
        <dbReference type="SAM" id="SignalP"/>
    </source>
</evidence>
<dbReference type="EMBL" id="RAQJ01000003">
    <property type="protein sequence ID" value="RKE94973.1"/>
    <property type="molecule type" value="Genomic_DNA"/>
</dbReference>
<feature type="chain" id="PRO_5019460462" evidence="1">
    <location>
        <begin position="22"/>
        <end position="307"/>
    </location>
</feature>
<sequence length="307" mass="35282">MKNRTFKILIVLCLTSFISCSQDNNTAKSKDIKVSNQKKEVQKNKTIKSESHRYGGWYCPDNLNGFPAVDISNWKDVPVVNGRMPTKEETQNGTSLIFVDKKKYPNAKILDITMPKLASFYNKYSKRNDLIIVIQAINVDNDSIVGFRYLNGGNGSARLKDVKFLYDNEINMIPKSRFVTHNIKIKANQDVIWDVLTKPENAKTLQPIFDKNNTLTSNWRATSNVNYHYPYTGVLTSSYDGKLFGNFYIQNDYANLHYNEKFLLLENKETQITELKIVCGPYGDDFESQKLILNNWAKKVKALSEKE</sequence>
<protein>
    <submittedName>
        <fullName evidence="2">Uncharacterized protein</fullName>
    </submittedName>
</protein>
<gene>
    <name evidence="2" type="ORF">BXY80_1990</name>
</gene>
<accession>A0A420DL57</accession>
<keyword evidence="3" id="KW-1185">Reference proteome</keyword>
<dbReference type="AlphaFoldDB" id="A0A420DL57"/>
<organism evidence="2 3">
    <name type="scientific">Ichthyenterobacterium magnum</name>
    <dbReference type="NCBI Taxonomy" id="1230530"/>
    <lineage>
        <taxon>Bacteria</taxon>
        <taxon>Pseudomonadati</taxon>
        <taxon>Bacteroidota</taxon>
        <taxon>Flavobacteriia</taxon>
        <taxon>Flavobacteriales</taxon>
        <taxon>Flavobacteriaceae</taxon>
        <taxon>Ichthyenterobacterium</taxon>
    </lineage>
</organism>
<dbReference type="PROSITE" id="PS51257">
    <property type="entry name" value="PROKAR_LIPOPROTEIN"/>
    <property type="match status" value="1"/>
</dbReference>
<evidence type="ECO:0000313" key="2">
    <source>
        <dbReference type="EMBL" id="RKE94973.1"/>
    </source>
</evidence>
<evidence type="ECO:0000313" key="3">
    <source>
        <dbReference type="Proteomes" id="UP000284892"/>
    </source>
</evidence>
<keyword evidence="1" id="KW-0732">Signal</keyword>